<dbReference type="Proteomes" id="UP001214441">
    <property type="component" value="Unassembled WGS sequence"/>
</dbReference>
<dbReference type="EMBL" id="JANCPR020000048">
    <property type="protein sequence ID" value="MDJ1136935.1"/>
    <property type="molecule type" value="Genomic_DNA"/>
</dbReference>
<evidence type="ECO:0000313" key="2">
    <source>
        <dbReference type="EMBL" id="MDJ1136935.1"/>
    </source>
</evidence>
<organism evidence="2 3">
    <name type="scientific">Streptomyces iconiensis</name>
    <dbReference type="NCBI Taxonomy" id="1384038"/>
    <lineage>
        <taxon>Bacteria</taxon>
        <taxon>Bacillati</taxon>
        <taxon>Actinomycetota</taxon>
        <taxon>Actinomycetes</taxon>
        <taxon>Kitasatosporales</taxon>
        <taxon>Streptomycetaceae</taxon>
        <taxon>Streptomyces</taxon>
    </lineage>
</organism>
<accession>A0ABT7A6I4</accession>
<evidence type="ECO:0000256" key="1">
    <source>
        <dbReference type="SAM" id="MobiDB-lite"/>
    </source>
</evidence>
<feature type="compositionally biased region" description="Basic and acidic residues" evidence="1">
    <location>
        <begin position="31"/>
        <end position="40"/>
    </location>
</feature>
<gene>
    <name evidence="2" type="ORF">NMN56_034345</name>
</gene>
<feature type="region of interest" description="Disordered" evidence="1">
    <location>
        <begin position="1"/>
        <end position="40"/>
    </location>
</feature>
<name>A0ABT7A6I4_9ACTN</name>
<keyword evidence="3" id="KW-1185">Reference proteome</keyword>
<evidence type="ECO:0000313" key="3">
    <source>
        <dbReference type="Proteomes" id="UP001214441"/>
    </source>
</evidence>
<proteinExistence type="predicted"/>
<comment type="caution">
    <text evidence="2">The sequence shown here is derived from an EMBL/GenBank/DDBJ whole genome shotgun (WGS) entry which is preliminary data.</text>
</comment>
<protein>
    <submittedName>
        <fullName evidence="2">Uncharacterized protein</fullName>
    </submittedName>
</protein>
<reference evidence="2 3" key="1">
    <citation type="submission" date="2023-05" db="EMBL/GenBank/DDBJ databases">
        <title>Streptantibioticus silvisoli sp. nov., acidotolerant actinomycetes 1 from pine litter.</title>
        <authorList>
            <person name="Swiecimska M."/>
            <person name="Golinska P."/>
            <person name="Sangal V."/>
            <person name="Wachnowicz B."/>
            <person name="Goodfellow M."/>
        </authorList>
    </citation>
    <scope>NUCLEOTIDE SEQUENCE [LARGE SCALE GENOMIC DNA]</scope>
    <source>
        <strain evidence="2 3">DSM 42109</strain>
    </source>
</reference>
<sequence>MEKHSGDSAGDDQEWKPEEPNPDSPAPPGGGEHRDDGGDE</sequence>
<dbReference type="RefSeq" id="WP_274047396.1">
    <property type="nucleotide sequence ID" value="NZ_JANCPR020000048.1"/>
</dbReference>